<reference evidence="1 2" key="1">
    <citation type="submission" date="2019-02" db="EMBL/GenBank/DDBJ databases">
        <title>Deep-cultivation of Planctomycetes and their phenomic and genomic characterization uncovers novel biology.</title>
        <authorList>
            <person name="Wiegand S."/>
            <person name="Jogler M."/>
            <person name="Boedeker C."/>
            <person name="Pinto D."/>
            <person name="Vollmers J."/>
            <person name="Rivas-Marin E."/>
            <person name="Kohn T."/>
            <person name="Peeters S.H."/>
            <person name="Heuer A."/>
            <person name="Rast P."/>
            <person name="Oberbeckmann S."/>
            <person name="Bunk B."/>
            <person name="Jeske O."/>
            <person name="Meyerdierks A."/>
            <person name="Storesund J.E."/>
            <person name="Kallscheuer N."/>
            <person name="Luecker S."/>
            <person name="Lage O.M."/>
            <person name="Pohl T."/>
            <person name="Merkel B.J."/>
            <person name="Hornburger P."/>
            <person name="Mueller R.-W."/>
            <person name="Bruemmer F."/>
            <person name="Labrenz M."/>
            <person name="Spormann A.M."/>
            <person name="Op Den Camp H."/>
            <person name="Overmann J."/>
            <person name="Amann R."/>
            <person name="Jetten M.S.M."/>
            <person name="Mascher T."/>
            <person name="Medema M.H."/>
            <person name="Devos D.P."/>
            <person name="Kaster A.-K."/>
            <person name="Ovreas L."/>
            <person name="Rohde M."/>
            <person name="Galperin M.Y."/>
            <person name="Jogler C."/>
        </authorList>
    </citation>
    <scope>NUCLEOTIDE SEQUENCE [LARGE SCALE GENOMIC DNA]</scope>
    <source>
        <strain evidence="1 2">Pla100</strain>
    </source>
</reference>
<dbReference type="EMBL" id="SJPM01000008">
    <property type="protein sequence ID" value="TWT94385.1"/>
    <property type="molecule type" value="Genomic_DNA"/>
</dbReference>
<gene>
    <name evidence="1" type="ORF">Pla100_39990</name>
</gene>
<organism evidence="1 2">
    <name type="scientific">Neorhodopirellula pilleata</name>
    <dbReference type="NCBI Taxonomy" id="2714738"/>
    <lineage>
        <taxon>Bacteria</taxon>
        <taxon>Pseudomonadati</taxon>
        <taxon>Planctomycetota</taxon>
        <taxon>Planctomycetia</taxon>
        <taxon>Pirellulales</taxon>
        <taxon>Pirellulaceae</taxon>
        <taxon>Neorhodopirellula</taxon>
    </lineage>
</organism>
<sequence>MIFPSWRVAASAGYEPKVCTKSIKALTTDSCLAARRIAHRERDVETSAAFNSASVGSMP</sequence>
<protein>
    <submittedName>
        <fullName evidence="1">Uncharacterized protein</fullName>
    </submittedName>
</protein>
<name>A0A5C6A4S2_9BACT</name>
<keyword evidence="2" id="KW-1185">Reference proteome</keyword>
<dbReference type="AlphaFoldDB" id="A0A5C6A4S2"/>
<evidence type="ECO:0000313" key="2">
    <source>
        <dbReference type="Proteomes" id="UP000316213"/>
    </source>
</evidence>
<dbReference type="Proteomes" id="UP000316213">
    <property type="component" value="Unassembled WGS sequence"/>
</dbReference>
<accession>A0A5C6A4S2</accession>
<comment type="caution">
    <text evidence="1">The sequence shown here is derived from an EMBL/GenBank/DDBJ whole genome shotgun (WGS) entry which is preliminary data.</text>
</comment>
<evidence type="ECO:0000313" key="1">
    <source>
        <dbReference type="EMBL" id="TWT94385.1"/>
    </source>
</evidence>
<proteinExistence type="predicted"/>